<protein>
    <recommendedName>
        <fullName evidence="2">DUF1559 domain-containing protein</fullName>
    </recommendedName>
</protein>
<dbReference type="SUPFAM" id="SSF54523">
    <property type="entry name" value="Pili subunits"/>
    <property type="match status" value="1"/>
</dbReference>
<feature type="domain" description="DUF1559" evidence="2">
    <location>
        <begin position="31"/>
        <end position="310"/>
    </location>
</feature>
<dbReference type="InterPro" id="IPR027558">
    <property type="entry name" value="Pre_pil_HX9DG_C"/>
</dbReference>
<evidence type="ECO:0000313" key="3">
    <source>
        <dbReference type="EMBL" id="QJW99621.1"/>
    </source>
</evidence>
<dbReference type="Pfam" id="PF07963">
    <property type="entry name" value="N_methyl"/>
    <property type="match status" value="1"/>
</dbReference>
<name>A0A6M5Z2E7_9BACT</name>
<dbReference type="NCBIfam" id="TIGR04294">
    <property type="entry name" value="pre_pil_HX9DG"/>
    <property type="match status" value="1"/>
</dbReference>
<dbReference type="AlphaFoldDB" id="A0A6M5Z2E7"/>
<sequence>MRSRTAYTLIELLVVIAIIAILVGLLLPAVQKVREAASRAKCTNNLKQLGLAAHSYHDTYDHFPGGVDLGLTRYTSLFVELLPFIEQSPLYAQWDFNNPAANFAGTNARAGVVISVYTCPSHPLSPNPIPAPAGPVALTTYGGNGGTKTFPPAQATMDGMFSTIGPGSQPRANQSPTTLLSVTDGTSNTILFGERIVGDGALDSYLNAPLSPAPSNPGVQSELAYCVWAPPLNENAAGGLMSAQAPINWVMPVPWIPPTSPGFGLPPPPAPPVPWGPLSDLWWARLGAYGSYHTGGVNVAMTDGSIRFLPVTTPLAMLEILSTRNGGEVVPAQ</sequence>
<dbReference type="InterPro" id="IPR045584">
    <property type="entry name" value="Pilin-like"/>
</dbReference>
<dbReference type="RefSeq" id="WP_171474555.1">
    <property type="nucleotide sequence ID" value="NZ_CP053452.2"/>
</dbReference>
<gene>
    <name evidence="3" type="ORF">FTUN_7239</name>
</gene>
<dbReference type="PANTHER" id="PTHR30093:SF2">
    <property type="entry name" value="TYPE II SECRETION SYSTEM PROTEIN H"/>
    <property type="match status" value="1"/>
</dbReference>
<dbReference type="Gene3D" id="3.30.700.10">
    <property type="entry name" value="Glycoprotein, Type 4 Pilin"/>
    <property type="match status" value="1"/>
</dbReference>
<dbReference type="Pfam" id="PF07596">
    <property type="entry name" value="SBP_bac_10"/>
    <property type="match status" value="1"/>
</dbReference>
<keyword evidence="4" id="KW-1185">Reference proteome</keyword>
<proteinExistence type="predicted"/>
<dbReference type="Proteomes" id="UP000503447">
    <property type="component" value="Chromosome"/>
</dbReference>
<dbReference type="KEGG" id="ftj:FTUN_7239"/>
<evidence type="ECO:0000313" key="4">
    <source>
        <dbReference type="Proteomes" id="UP000503447"/>
    </source>
</evidence>
<dbReference type="InterPro" id="IPR012902">
    <property type="entry name" value="N_methyl_site"/>
</dbReference>
<dbReference type="NCBIfam" id="TIGR02532">
    <property type="entry name" value="IV_pilin_GFxxxE"/>
    <property type="match status" value="1"/>
</dbReference>
<dbReference type="PANTHER" id="PTHR30093">
    <property type="entry name" value="GENERAL SECRETION PATHWAY PROTEIN G"/>
    <property type="match status" value="1"/>
</dbReference>
<accession>A0A6M5Z2E7</accession>
<keyword evidence="1" id="KW-0472">Membrane</keyword>
<dbReference type="InterPro" id="IPR011453">
    <property type="entry name" value="DUF1559"/>
</dbReference>
<evidence type="ECO:0000256" key="1">
    <source>
        <dbReference type="SAM" id="Phobius"/>
    </source>
</evidence>
<keyword evidence="1" id="KW-0812">Transmembrane</keyword>
<organism evidence="3 4">
    <name type="scientific">Frigoriglobus tundricola</name>
    <dbReference type="NCBI Taxonomy" id="2774151"/>
    <lineage>
        <taxon>Bacteria</taxon>
        <taxon>Pseudomonadati</taxon>
        <taxon>Planctomycetota</taxon>
        <taxon>Planctomycetia</taxon>
        <taxon>Gemmatales</taxon>
        <taxon>Gemmataceae</taxon>
        <taxon>Frigoriglobus</taxon>
    </lineage>
</organism>
<evidence type="ECO:0000259" key="2">
    <source>
        <dbReference type="Pfam" id="PF07596"/>
    </source>
</evidence>
<dbReference type="EMBL" id="CP053452">
    <property type="protein sequence ID" value="QJW99621.1"/>
    <property type="molecule type" value="Genomic_DNA"/>
</dbReference>
<reference evidence="4" key="1">
    <citation type="submission" date="2020-05" db="EMBL/GenBank/DDBJ databases">
        <title>Frigoriglobus tundricola gen. nov., sp. nov., a psychrotolerant cellulolytic planctomycete of the family Gemmataceae with two divergent copies of 16S rRNA gene.</title>
        <authorList>
            <person name="Kulichevskaya I.S."/>
            <person name="Ivanova A.A."/>
            <person name="Naumoff D.G."/>
            <person name="Beletsky A.V."/>
            <person name="Rijpstra W.I.C."/>
            <person name="Sinninghe Damste J.S."/>
            <person name="Mardanov A.V."/>
            <person name="Ravin N.V."/>
            <person name="Dedysh S.N."/>
        </authorList>
    </citation>
    <scope>NUCLEOTIDE SEQUENCE [LARGE SCALE GENOMIC DNA]</scope>
    <source>
        <strain evidence="4">PL17</strain>
    </source>
</reference>
<feature type="transmembrane region" description="Helical" evidence="1">
    <location>
        <begin position="6"/>
        <end position="30"/>
    </location>
</feature>
<keyword evidence="1" id="KW-1133">Transmembrane helix</keyword>